<organism evidence="10 11">
    <name type="scientific">Limulus polyphemus</name>
    <name type="common">Atlantic horseshoe crab</name>
    <dbReference type="NCBI Taxonomy" id="6850"/>
    <lineage>
        <taxon>Eukaryota</taxon>
        <taxon>Metazoa</taxon>
        <taxon>Ecdysozoa</taxon>
        <taxon>Arthropoda</taxon>
        <taxon>Chelicerata</taxon>
        <taxon>Merostomata</taxon>
        <taxon>Xiphosura</taxon>
        <taxon>Limulidae</taxon>
        <taxon>Limulus</taxon>
    </lineage>
</organism>
<evidence type="ECO:0000313" key="10">
    <source>
        <dbReference type="Proteomes" id="UP000694941"/>
    </source>
</evidence>
<dbReference type="PROSITE" id="PS51837">
    <property type="entry name" value="LITAF"/>
    <property type="match status" value="1"/>
</dbReference>
<evidence type="ECO:0000256" key="7">
    <source>
        <dbReference type="ARBA" id="ARBA00023136"/>
    </source>
</evidence>
<accession>A0ABM1BWL1</accession>
<gene>
    <name evidence="11" type="primary">LOC106473931</name>
</gene>
<evidence type="ECO:0000256" key="6">
    <source>
        <dbReference type="ARBA" id="ARBA00022833"/>
    </source>
</evidence>
<protein>
    <submittedName>
        <fullName evidence="11">Lipopolysaccharide-induced tumor necrosis factor-alpha factor homolog</fullName>
    </submittedName>
</protein>
<evidence type="ECO:0000256" key="2">
    <source>
        <dbReference type="ARBA" id="ARBA00004481"/>
    </source>
</evidence>
<dbReference type="PANTHER" id="PTHR23292">
    <property type="entry name" value="LIPOPOLYSACCHARIDE-INDUCED TUMOR NECROSIS FACTOR-ALPHA FACTOR"/>
    <property type="match status" value="1"/>
</dbReference>
<evidence type="ECO:0000256" key="3">
    <source>
        <dbReference type="ARBA" id="ARBA00004630"/>
    </source>
</evidence>
<dbReference type="PANTHER" id="PTHR23292:SF6">
    <property type="entry name" value="FI16602P1-RELATED"/>
    <property type="match status" value="1"/>
</dbReference>
<keyword evidence="6" id="KW-0862">Zinc</keyword>
<keyword evidence="5" id="KW-0479">Metal-binding</keyword>
<evidence type="ECO:0000259" key="9">
    <source>
        <dbReference type="PROSITE" id="PS51837"/>
    </source>
</evidence>
<name>A0ABM1BWL1_LIMPO</name>
<proteinExistence type="inferred from homology"/>
<reference evidence="11" key="1">
    <citation type="submission" date="2025-08" db="UniProtKB">
        <authorList>
            <consortium name="RefSeq"/>
        </authorList>
    </citation>
    <scope>IDENTIFICATION</scope>
    <source>
        <tissue evidence="11">Muscle</tissue>
    </source>
</reference>
<dbReference type="SMART" id="SM00714">
    <property type="entry name" value="LITAF"/>
    <property type="match status" value="1"/>
</dbReference>
<sequence length="87" mass="9335">MATQTTVIVAQPAMYGEAPCQTTCPNCRNTIVTTVQRENGACTWIAVGIVLLLCCPCFFIPLIIDTCKDTRHSCPSCNATVGIAKKL</sequence>
<evidence type="ECO:0000256" key="5">
    <source>
        <dbReference type="ARBA" id="ARBA00022723"/>
    </source>
</evidence>
<comment type="subcellular location">
    <subcellularLocation>
        <location evidence="2">Endosome membrane</location>
        <topology evidence="2">Peripheral membrane protein</topology>
    </subcellularLocation>
    <subcellularLocation>
        <location evidence="1">Late endosome membrane</location>
    </subcellularLocation>
    <subcellularLocation>
        <location evidence="3">Lysosome membrane</location>
        <topology evidence="3">Peripheral membrane protein</topology>
        <orientation evidence="3">Cytoplasmic side</orientation>
    </subcellularLocation>
</comment>
<keyword evidence="8" id="KW-1133">Transmembrane helix</keyword>
<dbReference type="InterPro" id="IPR006629">
    <property type="entry name" value="LITAF"/>
</dbReference>
<dbReference type="GeneID" id="106473931"/>
<keyword evidence="7 8" id="KW-0472">Membrane</keyword>
<dbReference type="Proteomes" id="UP000694941">
    <property type="component" value="Unplaced"/>
</dbReference>
<keyword evidence="8" id="KW-0812">Transmembrane</keyword>
<comment type="similarity">
    <text evidence="4">Belongs to the CDIP1/LITAF family.</text>
</comment>
<evidence type="ECO:0000256" key="4">
    <source>
        <dbReference type="ARBA" id="ARBA00005975"/>
    </source>
</evidence>
<dbReference type="InterPro" id="IPR037519">
    <property type="entry name" value="LITAF_fam"/>
</dbReference>
<keyword evidence="10" id="KW-1185">Reference proteome</keyword>
<dbReference type="RefSeq" id="XP_013790075.1">
    <property type="nucleotide sequence ID" value="XM_013934621.2"/>
</dbReference>
<dbReference type="Pfam" id="PF10601">
    <property type="entry name" value="zf-LITAF-like"/>
    <property type="match status" value="1"/>
</dbReference>
<evidence type="ECO:0000313" key="11">
    <source>
        <dbReference type="RefSeq" id="XP_013790075.1"/>
    </source>
</evidence>
<evidence type="ECO:0000256" key="8">
    <source>
        <dbReference type="SAM" id="Phobius"/>
    </source>
</evidence>
<feature type="transmembrane region" description="Helical" evidence="8">
    <location>
        <begin position="44"/>
        <end position="64"/>
    </location>
</feature>
<feature type="domain" description="LITAF" evidence="9">
    <location>
        <begin position="4"/>
        <end position="86"/>
    </location>
</feature>
<evidence type="ECO:0000256" key="1">
    <source>
        <dbReference type="ARBA" id="ARBA00004414"/>
    </source>
</evidence>